<dbReference type="InParanoid" id="A0A068UDR6"/>
<dbReference type="GO" id="GO:0004497">
    <property type="term" value="F:monooxygenase activity"/>
    <property type="evidence" value="ECO:0007669"/>
    <property type="project" value="InterPro"/>
</dbReference>
<evidence type="ECO:0000313" key="1">
    <source>
        <dbReference type="EMBL" id="CDP05763.1"/>
    </source>
</evidence>
<protein>
    <submittedName>
        <fullName evidence="1">Uncharacterized protein</fullName>
    </submittedName>
</protein>
<evidence type="ECO:0000313" key="2">
    <source>
        <dbReference type="Proteomes" id="UP000295252"/>
    </source>
</evidence>
<dbReference type="Gramene" id="CDP05763">
    <property type="protein sequence ID" value="CDP05763"/>
    <property type="gene ID" value="GSCOC_T00021039001"/>
</dbReference>
<dbReference type="AlphaFoldDB" id="A0A068UDR6"/>
<dbReference type="Proteomes" id="UP000295252">
    <property type="component" value="Chromosome VII"/>
</dbReference>
<dbReference type="EMBL" id="HG739103">
    <property type="protein sequence ID" value="CDP05763.1"/>
    <property type="molecule type" value="Genomic_DNA"/>
</dbReference>
<dbReference type="InterPro" id="IPR036396">
    <property type="entry name" value="Cyt_P450_sf"/>
</dbReference>
<dbReference type="PhylomeDB" id="A0A068UDR6"/>
<sequence length="115" mass="13193">MHWEGNPQVTACSVLPLMQKLTFNIICSLLFGIERGERRDQYVHHFQEMIEGMWSIPVNLPALHTLNNSLITCTVFITQYFEVTVSVKRGPSGSRIKIFLSSLSPKMKDKEQLKI</sequence>
<dbReference type="GO" id="GO:0020037">
    <property type="term" value="F:heme binding"/>
    <property type="evidence" value="ECO:0007669"/>
    <property type="project" value="InterPro"/>
</dbReference>
<reference evidence="2" key="1">
    <citation type="journal article" date="2014" name="Science">
        <title>The coffee genome provides insight into the convergent evolution of caffeine biosynthesis.</title>
        <authorList>
            <person name="Denoeud F."/>
            <person name="Carretero-Paulet L."/>
            <person name="Dereeper A."/>
            <person name="Droc G."/>
            <person name="Guyot R."/>
            <person name="Pietrella M."/>
            <person name="Zheng C."/>
            <person name="Alberti A."/>
            <person name="Anthony F."/>
            <person name="Aprea G."/>
            <person name="Aury J.M."/>
            <person name="Bento P."/>
            <person name="Bernard M."/>
            <person name="Bocs S."/>
            <person name="Campa C."/>
            <person name="Cenci A."/>
            <person name="Combes M.C."/>
            <person name="Crouzillat D."/>
            <person name="Da Silva C."/>
            <person name="Daddiego L."/>
            <person name="De Bellis F."/>
            <person name="Dussert S."/>
            <person name="Garsmeur O."/>
            <person name="Gayraud T."/>
            <person name="Guignon V."/>
            <person name="Jahn K."/>
            <person name="Jamilloux V."/>
            <person name="Joet T."/>
            <person name="Labadie K."/>
            <person name="Lan T."/>
            <person name="Leclercq J."/>
            <person name="Lepelley M."/>
            <person name="Leroy T."/>
            <person name="Li L.T."/>
            <person name="Librado P."/>
            <person name="Lopez L."/>
            <person name="Munoz A."/>
            <person name="Noel B."/>
            <person name="Pallavicini A."/>
            <person name="Perrotta G."/>
            <person name="Poncet V."/>
            <person name="Pot D."/>
            <person name="Priyono X."/>
            <person name="Rigoreau M."/>
            <person name="Rouard M."/>
            <person name="Rozas J."/>
            <person name="Tranchant-Dubreuil C."/>
            <person name="VanBuren R."/>
            <person name="Zhang Q."/>
            <person name="Andrade A.C."/>
            <person name="Argout X."/>
            <person name="Bertrand B."/>
            <person name="de Kochko A."/>
            <person name="Graziosi G."/>
            <person name="Henry R.J."/>
            <person name="Jayarama X."/>
            <person name="Ming R."/>
            <person name="Nagai C."/>
            <person name="Rounsley S."/>
            <person name="Sankoff D."/>
            <person name="Giuliano G."/>
            <person name="Albert V.A."/>
            <person name="Wincker P."/>
            <person name="Lashermes P."/>
        </authorList>
    </citation>
    <scope>NUCLEOTIDE SEQUENCE [LARGE SCALE GENOMIC DNA]</scope>
    <source>
        <strain evidence="2">cv. DH200-94</strain>
    </source>
</reference>
<dbReference type="SUPFAM" id="SSF48264">
    <property type="entry name" value="Cytochrome P450"/>
    <property type="match status" value="1"/>
</dbReference>
<accession>A0A068UDR6</accession>
<proteinExistence type="predicted"/>
<organism evidence="1 2">
    <name type="scientific">Coffea canephora</name>
    <name type="common">Robusta coffee</name>
    <dbReference type="NCBI Taxonomy" id="49390"/>
    <lineage>
        <taxon>Eukaryota</taxon>
        <taxon>Viridiplantae</taxon>
        <taxon>Streptophyta</taxon>
        <taxon>Embryophyta</taxon>
        <taxon>Tracheophyta</taxon>
        <taxon>Spermatophyta</taxon>
        <taxon>Magnoliopsida</taxon>
        <taxon>eudicotyledons</taxon>
        <taxon>Gunneridae</taxon>
        <taxon>Pentapetalae</taxon>
        <taxon>asterids</taxon>
        <taxon>lamiids</taxon>
        <taxon>Gentianales</taxon>
        <taxon>Rubiaceae</taxon>
        <taxon>Ixoroideae</taxon>
        <taxon>Gardenieae complex</taxon>
        <taxon>Bertiereae - Coffeeae clade</taxon>
        <taxon>Coffeeae</taxon>
        <taxon>Coffea</taxon>
    </lineage>
</organism>
<keyword evidence="2" id="KW-1185">Reference proteome</keyword>
<dbReference type="STRING" id="49390.A0A068UDR6"/>
<dbReference type="GO" id="GO:0016705">
    <property type="term" value="F:oxidoreductase activity, acting on paired donors, with incorporation or reduction of molecular oxygen"/>
    <property type="evidence" value="ECO:0007669"/>
    <property type="project" value="InterPro"/>
</dbReference>
<dbReference type="GO" id="GO:0005506">
    <property type="term" value="F:iron ion binding"/>
    <property type="evidence" value="ECO:0007669"/>
    <property type="project" value="InterPro"/>
</dbReference>
<gene>
    <name evidence="1" type="ORF">GSCOC_T00021039001</name>
</gene>
<name>A0A068UDR6_COFCA</name>
<dbReference type="OrthoDB" id="3945418at2759"/>
<dbReference type="Gene3D" id="1.10.630.10">
    <property type="entry name" value="Cytochrome P450"/>
    <property type="match status" value="1"/>
</dbReference>